<comment type="caution">
    <text evidence="1">The sequence shown here is derived from an EMBL/GenBank/DDBJ whole genome shotgun (WGS) entry which is preliminary data.</text>
</comment>
<organism evidence="1">
    <name type="scientific">gut metagenome</name>
    <dbReference type="NCBI Taxonomy" id="749906"/>
    <lineage>
        <taxon>unclassified sequences</taxon>
        <taxon>metagenomes</taxon>
        <taxon>organismal metagenomes</taxon>
    </lineage>
</organism>
<name>J9GMY2_9ZZZZ</name>
<dbReference type="EMBL" id="AMCI01003043">
    <property type="protein sequence ID" value="EJX01220.1"/>
    <property type="molecule type" value="Genomic_DNA"/>
</dbReference>
<protein>
    <submittedName>
        <fullName evidence="1">Uncharacterized protein</fullName>
    </submittedName>
</protein>
<reference evidence="1" key="1">
    <citation type="journal article" date="2012" name="PLoS ONE">
        <title>Gene sets for utilization of primary and secondary nutrition supplies in the distal gut of endangered iberian lynx.</title>
        <authorList>
            <person name="Alcaide M."/>
            <person name="Messina E."/>
            <person name="Richter M."/>
            <person name="Bargiela R."/>
            <person name="Peplies J."/>
            <person name="Huws S.A."/>
            <person name="Newbold C.J."/>
            <person name="Golyshin P.N."/>
            <person name="Simon M.A."/>
            <person name="Lopez G."/>
            <person name="Yakimov M.M."/>
            <person name="Ferrer M."/>
        </authorList>
    </citation>
    <scope>NUCLEOTIDE SEQUENCE</scope>
</reference>
<dbReference type="AlphaFoldDB" id="J9GMY2"/>
<proteinExistence type="predicted"/>
<accession>J9GMY2</accession>
<evidence type="ECO:0000313" key="1">
    <source>
        <dbReference type="EMBL" id="EJX01220.1"/>
    </source>
</evidence>
<gene>
    <name evidence="1" type="ORF">EVA_10671</name>
</gene>
<sequence>MGHNGRKIRDIDNSKEHRYYTGMKNTFCSKHSFGW</sequence>